<dbReference type="Pfam" id="PF18052">
    <property type="entry name" value="Rx_N"/>
    <property type="match status" value="1"/>
</dbReference>
<evidence type="ECO:0000259" key="10">
    <source>
        <dbReference type="Pfam" id="PF23598"/>
    </source>
</evidence>
<dbReference type="Gene3D" id="3.40.50.300">
    <property type="entry name" value="P-loop containing nucleotide triphosphate hydrolases"/>
    <property type="match status" value="1"/>
</dbReference>
<dbReference type="PANTHER" id="PTHR36766">
    <property type="entry name" value="PLANT BROAD-SPECTRUM MILDEW RESISTANCE PROTEIN RPW8"/>
    <property type="match status" value="1"/>
</dbReference>
<evidence type="ECO:0000313" key="11">
    <source>
        <dbReference type="EMBL" id="KAJ8506223.1"/>
    </source>
</evidence>
<evidence type="ECO:0000259" key="8">
    <source>
        <dbReference type="Pfam" id="PF18052"/>
    </source>
</evidence>
<evidence type="ECO:0000313" key="12">
    <source>
        <dbReference type="Proteomes" id="UP001222027"/>
    </source>
</evidence>
<evidence type="ECO:0000256" key="4">
    <source>
        <dbReference type="ARBA" id="ARBA00022741"/>
    </source>
</evidence>
<dbReference type="InterPro" id="IPR027417">
    <property type="entry name" value="P-loop_NTPase"/>
</dbReference>
<dbReference type="InterPro" id="IPR041118">
    <property type="entry name" value="Rx_N"/>
</dbReference>
<dbReference type="SUPFAM" id="SSF52058">
    <property type="entry name" value="L domain-like"/>
    <property type="match status" value="1"/>
</dbReference>
<dbReference type="InterPro" id="IPR055414">
    <property type="entry name" value="LRR_R13L4/SHOC2-like"/>
</dbReference>
<dbReference type="AlphaFoldDB" id="A0AAV8RKF4"/>
<dbReference type="PRINTS" id="PR00364">
    <property type="entry name" value="DISEASERSIST"/>
</dbReference>
<comment type="caution">
    <text evidence="11">The sequence shown here is derived from an EMBL/GenBank/DDBJ whole genome shotgun (WGS) entry which is preliminary data.</text>
</comment>
<dbReference type="InterPro" id="IPR003591">
    <property type="entry name" value="Leu-rich_rpt_typical-subtyp"/>
</dbReference>
<feature type="domain" description="Disease resistance protein winged helix" evidence="9">
    <location>
        <begin position="425"/>
        <end position="500"/>
    </location>
</feature>
<dbReference type="InterPro" id="IPR032675">
    <property type="entry name" value="LRR_dom_sf"/>
</dbReference>
<dbReference type="GO" id="GO:0005524">
    <property type="term" value="F:ATP binding"/>
    <property type="evidence" value="ECO:0007669"/>
    <property type="project" value="UniProtKB-KW"/>
</dbReference>
<accession>A0AAV8RKF4</accession>
<dbReference type="GO" id="GO:0042742">
    <property type="term" value="P:defense response to bacterium"/>
    <property type="evidence" value="ECO:0007669"/>
    <property type="project" value="UniProtKB-ARBA"/>
</dbReference>
<feature type="domain" description="Disease resistance R13L4/SHOC-2-like LRR" evidence="10">
    <location>
        <begin position="565"/>
        <end position="832"/>
    </location>
</feature>
<keyword evidence="3" id="KW-0677">Repeat</keyword>
<keyword evidence="6" id="KW-0067">ATP-binding</keyword>
<dbReference type="InterPro" id="IPR058922">
    <property type="entry name" value="WHD_DRP"/>
</dbReference>
<organism evidence="11 12">
    <name type="scientific">Ensete ventricosum</name>
    <name type="common">Abyssinian banana</name>
    <name type="synonym">Musa ensete</name>
    <dbReference type="NCBI Taxonomy" id="4639"/>
    <lineage>
        <taxon>Eukaryota</taxon>
        <taxon>Viridiplantae</taxon>
        <taxon>Streptophyta</taxon>
        <taxon>Embryophyta</taxon>
        <taxon>Tracheophyta</taxon>
        <taxon>Spermatophyta</taxon>
        <taxon>Magnoliopsida</taxon>
        <taxon>Liliopsida</taxon>
        <taxon>Zingiberales</taxon>
        <taxon>Musaceae</taxon>
        <taxon>Ensete</taxon>
    </lineage>
</organism>
<feature type="domain" description="NB-ARC" evidence="7">
    <location>
        <begin position="173"/>
        <end position="342"/>
    </location>
</feature>
<dbReference type="Pfam" id="PF23598">
    <property type="entry name" value="LRR_14"/>
    <property type="match status" value="1"/>
</dbReference>
<name>A0AAV8RKF4_ENSVE</name>
<dbReference type="Gene3D" id="1.20.5.4130">
    <property type="match status" value="1"/>
</dbReference>
<proteinExistence type="inferred from homology"/>
<protein>
    <recommendedName>
        <fullName evidence="13">NB-ARC domain-containing protein</fullName>
    </recommendedName>
</protein>
<dbReference type="InterPro" id="IPR006553">
    <property type="entry name" value="Leu-rich_rpt_Cys-con_subtyp"/>
</dbReference>
<dbReference type="SMART" id="SM00367">
    <property type="entry name" value="LRR_CC"/>
    <property type="match status" value="4"/>
</dbReference>
<dbReference type="InterPro" id="IPR001611">
    <property type="entry name" value="Leu-rich_rpt"/>
</dbReference>
<evidence type="ECO:0000256" key="6">
    <source>
        <dbReference type="ARBA" id="ARBA00022840"/>
    </source>
</evidence>
<dbReference type="Pfam" id="PF23559">
    <property type="entry name" value="WHD_DRP"/>
    <property type="match status" value="1"/>
</dbReference>
<keyword evidence="2" id="KW-0433">Leucine-rich repeat</keyword>
<dbReference type="InterPro" id="IPR002182">
    <property type="entry name" value="NB-ARC"/>
</dbReference>
<dbReference type="PROSITE" id="PS51450">
    <property type="entry name" value="LRR"/>
    <property type="match status" value="1"/>
</dbReference>
<dbReference type="SMART" id="SM00369">
    <property type="entry name" value="LRR_TYP"/>
    <property type="match status" value="3"/>
</dbReference>
<evidence type="ECO:0000256" key="2">
    <source>
        <dbReference type="ARBA" id="ARBA00022614"/>
    </source>
</evidence>
<reference evidence="11 12" key="1">
    <citation type="submission" date="2022-12" db="EMBL/GenBank/DDBJ databases">
        <title>Chromosome-scale assembly of the Ensete ventricosum genome.</title>
        <authorList>
            <person name="Dussert Y."/>
            <person name="Stocks J."/>
            <person name="Wendawek A."/>
            <person name="Woldeyes F."/>
            <person name="Nichols R.A."/>
            <person name="Borrell J.S."/>
        </authorList>
    </citation>
    <scope>NUCLEOTIDE SEQUENCE [LARGE SCALE GENOMIC DNA]</scope>
    <source>
        <strain evidence="12">cv. Maze</strain>
        <tissue evidence="11">Seeds</tissue>
    </source>
</reference>
<feature type="domain" description="Disease resistance N-terminal" evidence="8">
    <location>
        <begin position="9"/>
        <end position="95"/>
    </location>
</feature>
<dbReference type="SUPFAM" id="SSF52540">
    <property type="entry name" value="P-loop containing nucleoside triphosphate hydrolases"/>
    <property type="match status" value="1"/>
</dbReference>
<sequence length="1148" mass="128580">MEAAVTGTAVRFAVDKLVNLLEEQYKAVSGVKGKLEMLRNLHEHIDKVLEDAESRPVMDLAVKSLLPKLGDLACNIEDVLDLFDAEAMRRRSGARRCMTVRDFFSPKNQVRFRFKMSRGIKKVTPRLDSILVEKTLLLNLAQATTSERQAGGEDRRPTHSQNTFIDVGRGREKEEIVNLLRGHESKETISVVAIVGMGGLGKTTLAQLVFNDESVKSHFSLHMWRDVGSDFNPTKLMEFVLEQATGKPINISETELVRRELRKALAGRKFLLVLDDVWNEDQLKWEELKVVLQEYGAKGSKIVVTTRSLKVSSIMGSSTPHRLQPLSDDACWSLFQRFAFEDGEERHSLVEIGKEIAKKCGGVPLAAIFLGSLLRDKRDEDDWVSVLNTETWQLAEGENKIMGALRLSYDHLDRRSKHCFALCSLFPKNSQMERENLVHLWVANGIIRPEVAGGGSSDVESIGNDAFRKLLQRSFFQEGKKDVDGHVASCKMHDLVHDLARSVAGDECCNLGRDQVNHIQKRTRHLLMDQLASSSVSEALRKPESLRTLLSLKDHLTDAGVLRCVFSKLKLLRVLDLAASDIKKVPESVGKLIHLRYLNLSKTSITELPCSITLLQNLQYLILSRSKLRELPKNLSSMQSLRHLDISGCPFLTHMPRRFSRLTSLQRLSNYIVGNRDGCSIRELKDLDLRGDINIEFYVNVSNDSCAGQKILKNKQHLKSLRLHWVDASSDDNVENLLDDLCPHARLKRLSISNYGGVKLPAWLADSQIPNLVEVKLINCRNCKSIPQFGNLKFLTELQVNGLESVSRIHADFYGNGEVQGFPSLKQFSLYNMPNLKEWSGTEGLELFPRLHTLTIGECPRLTAMPRFPRIERLEMQKCNGSLLSSLATLTSLSSLLVYRFLDITSLPVGLFKNLASLRRLNITDCTELESLPVDEMQHLTALEDLTVSGCKGLRSFQLNVERLGALQSLNLRYCINLGSLPEEGLHSLTSLRSLGVVGCRSVTTQPEVIIRSLNSVRERFETEICCSKVNLSGRLQDLGTLRMLRIFGGHVMRPASATVLAATTLSICCCEELSSLMATTPSGVLLEDVAIEDCSSLTAIPDWLAELRSLRYLSIRNCPELASLPTVLLDLRLQQGLLIEGCPQLHI</sequence>
<dbReference type="InterPro" id="IPR042197">
    <property type="entry name" value="Apaf_helical"/>
</dbReference>
<dbReference type="FunFam" id="1.10.10.10:FF:000322">
    <property type="entry name" value="Probable disease resistance protein At1g63360"/>
    <property type="match status" value="1"/>
</dbReference>
<dbReference type="Gene3D" id="1.10.8.430">
    <property type="entry name" value="Helical domain of apoptotic protease-activating factors"/>
    <property type="match status" value="1"/>
</dbReference>
<dbReference type="GO" id="GO:0043531">
    <property type="term" value="F:ADP binding"/>
    <property type="evidence" value="ECO:0007669"/>
    <property type="project" value="InterPro"/>
</dbReference>
<dbReference type="Pfam" id="PF00931">
    <property type="entry name" value="NB-ARC"/>
    <property type="match status" value="1"/>
</dbReference>
<evidence type="ECO:0000259" key="7">
    <source>
        <dbReference type="Pfam" id="PF00931"/>
    </source>
</evidence>
<dbReference type="GO" id="GO:0009626">
    <property type="term" value="P:plant-type hypersensitive response"/>
    <property type="evidence" value="ECO:0007669"/>
    <property type="project" value="UniProtKB-ARBA"/>
</dbReference>
<keyword evidence="5" id="KW-0611">Plant defense</keyword>
<comment type="similarity">
    <text evidence="1">Belongs to the disease resistance NB-LRR family.</text>
</comment>
<keyword evidence="4" id="KW-0547">Nucleotide-binding</keyword>
<dbReference type="PANTHER" id="PTHR36766:SF70">
    <property type="entry name" value="DISEASE RESISTANCE PROTEIN RGA4"/>
    <property type="match status" value="1"/>
</dbReference>
<evidence type="ECO:0000256" key="1">
    <source>
        <dbReference type="ARBA" id="ARBA00008894"/>
    </source>
</evidence>
<evidence type="ECO:0000256" key="3">
    <source>
        <dbReference type="ARBA" id="ARBA00022737"/>
    </source>
</evidence>
<evidence type="ECO:0008006" key="13">
    <source>
        <dbReference type="Google" id="ProtNLM"/>
    </source>
</evidence>
<gene>
    <name evidence="11" type="ORF">OPV22_007109</name>
</gene>
<dbReference type="Gene3D" id="3.80.10.10">
    <property type="entry name" value="Ribonuclease Inhibitor"/>
    <property type="match status" value="3"/>
</dbReference>
<keyword evidence="12" id="KW-1185">Reference proteome</keyword>
<evidence type="ECO:0000256" key="5">
    <source>
        <dbReference type="ARBA" id="ARBA00022821"/>
    </source>
</evidence>
<dbReference type="SUPFAM" id="SSF52047">
    <property type="entry name" value="RNI-like"/>
    <property type="match status" value="1"/>
</dbReference>
<dbReference type="GO" id="GO:0002758">
    <property type="term" value="P:innate immune response-activating signaling pathway"/>
    <property type="evidence" value="ECO:0007669"/>
    <property type="project" value="UniProtKB-ARBA"/>
</dbReference>
<dbReference type="EMBL" id="JAQQAF010000002">
    <property type="protein sequence ID" value="KAJ8506223.1"/>
    <property type="molecule type" value="Genomic_DNA"/>
</dbReference>
<evidence type="ECO:0000259" key="9">
    <source>
        <dbReference type="Pfam" id="PF23559"/>
    </source>
</evidence>
<dbReference type="Proteomes" id="UP001222027">
    <property type="component" value="Unassembled WGS sequence"/>
</dbReference>